<accession>A0A3D8RE84</accession>
<feature type="domain" description="PNPLA" evidence="5">
    <location>
        <begin position="1"/>
        <end position="47"/>
    </location>
</feature>
<organism evidence="6 7">
    <name type="scientific">Aspergillus mulundensis</name>
    <dbReference type="NCBI Taxonomy" id="1810919"/>
    <lineage>
        <taxon>Eukaryota</taxon>
        <taxon>Fungi</taxon>
        <taxon>Dikarya</taxon>
        <taxon>Ascomycota</taxon>
        <taxon>Pezizomycotina</taxon>
        <taxon>Eurotiomycetes</taxon>
        <taxon>Eurotiomycetidae</taxon>
        <taxon>Eurotiales</taxon>
        <taxon>Aspergillaceae</taxon>
        <taxon>Aspergillus</taxon>
        <taxon>Aspergillus subgen. Nidulantes</taxon>
    </lineage>
</organism>
<dbReference type="GeneID" id="38117884"/>
<proteinExistence type="predicted"/>
<evidence type="ECO:0000256" key="4">
    <source>
        <dbReference type="PROSITE-ProRule" id="PRU01161"/>
    </source>
</evidence>
<evidence type="ECO:0000313" key="7">
    <source>
        <dbReference type="Proteomes" id="UP000256690"/>
    </source>
</evidence>
<dbReference type="Proteomes" id="UP000256690">
    <property type="component" value="Unassembled WGS sequence"/>
</dbReference>
<evidence type="ECO:0000259" key="5">
    <source>
        <dbReference type="PROSITE" id="PS51635"/>
    </source>
</evidence>
<keyword evidence="7" id="KW-1185">Reference proteome</keyword>
<dbReference type="PANTHER" id="PTHR24185:SF1">
    <property type="entry name" value="CALCIUM-INDEPENDENT PHOSPHOLIPASE A2-GAMMA"/>
    <property type="match status" value="1"/>
</dbReference>
<comment type="caution">
    <text evidence="4">Lacks conserved residue(s) required for the propagation of feature annotation.</text>
</comment>
<keyword evidence="3" id="KW-0443">Lipid metabolism</keyword>
<evidence type="ECO:0000256" key="1">
    <source>
        <dbReference type="ARBA" id="ARBA00022801"/>
    </source>
</evidence>
<dbReference type="CDD" id="cd07199">
    <property type="entry name" value="Pat17_PNPLA8_PNPLA9_like"/>
    <property type="match status" value="1"/>
</dbReference>
<keyword evidence="2" id="KW-0442">Lipid degradation</keyword>
<evidence type="ECO:0000256" key="2">
    <source>
        <dbReference type="ARBA" id="ARBA00022963"/>
    </source>
</evidence>
<dbReference type="PANTHER" id="PTHR24185">
    <property type="entry name" value="CALCIUM-INDEPENDENT PHOSPHOLIPASE A2-GAMMA"/>
    <property type="match status" value="1"/>
</dbReference>
<feature type="short sequence motif" description="DGA/G" evidence="4">
    <location>
        <begin position="34"/>
        <end position="36"/>
    </location>
</feature>
<protein>
    <recommendedName>
        <fullName evidence="5">PNPLA domain-containing protein</fullName>
    </recommendedName>
</protein>
<comment type="caution">
    <text evidence="6">The sequence shown here is derived from an EMBL/GenBank/DDBJ whole genome shotgun (WGS) entry which is preliminary data.</text>
</comment>
<dbReference type="InterPro" id="IPR002641">
    <property type="entry name" value="PNPLA_dom"/>
</dbReference>
<reference evidence="6 7" key="1">
    <citation type="journal article" date="2018" name="IMA Fungus">
        <title>IMA Genome-F 9: Draft genome sequence of Annulohypoxylon stygium, Aspergillus mulundensis, Berkeleyomyces basicola (syn. Thielaviopsis basicola), Ceratocystis smalleyi, two Cercospora beticola strains, Coleophoma cylindrospora, Fusarium fracticaudum, Phialophora cf. hyalina, and Morchella septimelata.</title>
        <authorList>
            <person name="Wingfield B.D."/>
            <person name="Bills G.F."/>
            <person name="Dong Y."/>
            <person name="Huang W."/>
            <person name="Nel W.J."/>
            <person name="Swalarsk-Parry B.S."/>
            <person name="Vaghefi N."/>
            <person name="Wilken P.M."/>
            <person name="An Z."/>
            <person name="de Beer Z.W."/>
            <person name="De Vos L."/>
            <person name="Chen L."/>
            <person name="Duong T.A."/>
            <person name="Gao Y."/>
            <person name="Hammerbacher A."/>
            <person name="Kikkert J.R."/>
            <person name="Li Y."/>
            <person name="Li H."/>
            <person name="Li K."/>
            <person name="Li Q."/>
            <person name="Liu X."/>
            <person name="Ma X."/>
            <person name="Naidoo K."/>
            <person name="Pethybridge S.J."/>
            <person name="Sun J."/>
            <person name="Steenkamp E.T."/>
            <person name="van der Nest M.A."/>
            <person name="van Wyk S."/>
            <person name="Wingfield M.J."/>
            <person name="Xiong C."/>
            <person name="Yue Q."/>
            <person name="Zhang X."/>
        </authorList>
    </citation>
    <scope>NUCLEOTIDE SEQUENCE [LARGE SCALE GENOMIC DNA]</scope>
    <source>
        <strain evidence="6 7">DSM 5745</strain>
    </source>
</reference>
<sequence length="306" mass="34456">MDEEIEVWEAARCTSAAPFLFPVYRASNGHAFQDGGMNHNNPVGLAVKEAPSLWTGRPKVDIVLSIGTGSAEGRIAEKNTLSQYAVHGWLKRCIDSFESKLDAERLWQEYHATLDEDGRRRHHRLNIKLSGTLPFMADTRAVDSMDDDTRRFFHDPGARRQLRSAAEALLASLFYICVESPTKLPLPDGIGFAFRAQIRCRLEQRYQRVLLDRLQSSGCGFLVHGRAVSINFEAHRCKLGKGESFRQDIQWQGQLRETFHICLVFRAEASAEEQPELDAPTAGGTTTLALKYEVSGSPHTWARLER</sequence>
<dbReference type="OrthoDB" id="194358at2759"/>
<dbReference type="RefSeq" id="XP_026601562.1">
    <property type="nucleotide sequence ID" value="XM_026749530.1"/>
</dbReference>
<evidence type="ECO:0000313" key="6">
    <source>
        <dbReference type="EMBL" id="RDW72342.1"/>
    </source>
</evidence>
<keyword evidence="1" id="KW-0378">Hydrolase</keyword>
<dbReference type="GO" id="GO:0047499">
    <property type="term" value="F:calcium-independent phospholipase A2 activity"/>
    <property type="evidence" value="ECO:0007669"/>
    <property type="project" value="TreeGrafter"/>
</dbReference>
<dbReference type="Gene3D" id="3.40.1090.10">
    <property type="entry name" value="Cytosolic phospholipase A2 catalytic domain"/>
    <property type="match status" value="1"/>
</dbReference>
<name>A0A3D8RE84_9EURO</name>
<dbReference type="STRING" id="1810919.A0A3D8RE84"/>
<dbReference type="Pfam" id="PF01734">
    <property type="entry name" value="Patatin"/>
    <property type="match status" value="1"/>
</dbReference>
<dbReference type="GO" id="GO:0016042">
    <property type="term" value="P:lipid catabolic process"/>
    <property type="evidence" value="ECO:0007669"/>
    <property type="project" value="UniProtKB-KW"/>
</dbReference>
<dbReference type="AlphaFoldDB" id="A0A3D8RE84"/>
<dbReference type="SUPFAM" id="SSF52151">
    <property type="entry name" value="FabD/lysophospholipase-like"/>
    <property type="match status" value="1"/>
</dbReference>
<dbReference type="EMBL" id="PVWQ01000009">
    <property type="protein sequence ID" value="RDW72342.1"/>
    <property type="molecule type" value="Genomic_DNA"/>
</dbReference>
<dbReference type="PROSITE" id="PS51635">
    <property type="entry name" value="PNPLA"/>
    <property type="match status" value="1"/>
</dbReference>
<gene>
    <name evidence="6" type="ORF">DSM5745_07514</name>
</gene>
<dbReference type="GO" id="GO:0019369">
    <property type="term" value="P:arachidonate metabolic process"/>
    <property type="evidence" value="ECO:0007669"/>
    <property type="project" value="TreeGrafter"/>
</dbReference>
<dbReference type="InterPro" id="IPR016035">
    <property type="entry name" value="Acyl_Trfase/lysoPLipase"/>
</dbReference>
<evidence type="ECO:0000256" key="3">
    <source>
        <dbReference type="ARBA" id="ARBA00023098"/>
    </source>
</evidence>
<dbReference type="GO" id="GO:0016020">
    <property type="term" value="C:membrane"/>
    <property type="evidence" value="ECO:0007669"/>
    <property type="project" value="TreeGrafter"/>
</dbReference>
<dbReference type="GO" id="GO:0046486">
    <property type="term" value="P:glycerolipid metabolic process"/>
    <property type="evidence" value="ECO:0007669"/>
    <property type="project" value="UniProtKB-ARBA"/>
</dbReference>